<proteinExistence type="predicted"/>
<dbReference type="SMART" id="SM00448">
    <property type="entry name" value="REC"/>
    <property type="match status" value="1"/>
</dbReference>
<feature type="domain" description="Response regulatory" evidence="3">
    <location>
        <begin position="5"/>
        <end position="121"/>
    </location>
</feature>
<name>A0A9D7HKQ7_9PROT</name>
<accession>A0A9D7HKQ7</accession>
<evidence type="ECO:0000256" key="1">
    <source>
        <dbReference type="ARBA" id="ARBA00022553"/>
    </source>
</evidence>
<dbReference type="PANTHER" id="PTHR44591:SF20">
    <property type="entry name" value="PROTEIN PILH"/>
    <property type="match status" value="1"/>
</dbReference>
<dbReference type="GO" id="GO:0000160">
    <property type="term" value="P:phosphorelay signal transduction system"/>
    <property type="evidence" value="ECO:0007669"/>
    <property type="project" value="InterPro"/>
</dbReference>
<dbReference type="Pfam" id="PF00072">
    <property type="entry name" value="Response_reg"/>
    <property type="match status" value="1"/>
</dbReference>
<sequence length="121" mass="13424">MPIQKILVVDDSPTERFALKEFLSRQGFSVVTAESGEEAIAKARSETPHLILMDVVMPGINGYQATRTISRDEATRNIPIIMCTSKGEDTDKIWGMRQGALGYIVKPIDFDALIKKIQELG</sequence>
<dbReference type="EMBL" id="JADJEV010000001">
    <property type="protein sequence ID" value="MBK6971873.1"/>
    <property type="molecule type" value="Genomic_DNA"/>
</dbReference>
<dbReference type="InterPro" id="IPR050595">
    <property type="entry name" value="Bact_response_regulator"/>
</dbReference>
<reference evidence="4" key="1">
    <citation type="submission" date="2020-10" db="EMBL/GenBank/DDBJ databases">
        <title>Connecting structure to function with the recovery of over 1000 high-quality activated sludge metagenome-assembled genomes encoding full-length rRNA genes using long-read sequencing.</title>
        <authorList>
            <person name="Singleton C.M."/>
            <person name="Petriglieri F."/>
            <person name="Kristensen J.M."/>
            <person name="Kirkegaard R.H."/>
            <person name="Michaelsen T.Y."/>
            <person name="Andersen M.H."/>
            <person name="Karst S.M."/>
            <person name="Dueholm M.S."/>
            <person name="Nielsen P.H."/>
            <person name="Albertsen M."/>
        </authorList>
    </citation>
    <scope>NUCLEOTIDE SEQUENCE</scope>
    <source>
        <strain evidence="4">Bjer_18-Q3-R1-45_BAT3C.347</strain>
    </source>
</reference>
<comment type="caution">
    <text evidence="4">The sequence shown here is derived from an EMBL/GenBank/DDBJ whole genome shotgun (WGS) entry which is preliminary data.</text>
</comment>
<dbReference type="Proteomes" id="UP000807785">
    <property type="component" value="Unassembled WGS sequence"/>
</dbReference>
<organism evidence="4 5">
    <name type="scientific">Candidatus Methylophosphatis roskildensis</name>
    <dbReference type="NCBI Taxonomy" id="2899263"/>
    <lineage>
        <taxon>Bacteria</taxon>
        <taxon>Pseudomonadati</taxon>
        <taxon>Pseudomonadota</taxon>
        <taxon>Betaproteobacteria</taxon>
        <taxon>Nitrosomonadales</taxon>
        <taxon>Sterolibacteriaceae</taxon>
        <taxon>Candidatus Methylophosphatis</taxon>
    </lineage>
</organism>
<keyword evidence="1 2" id="KW-0597">Phosphoprotein</keyword>
<dbReference type="SUPFAM" id="SSF52172">
    <property type="entry name" value="CheY-like"/>
    <property type="match status" value="1"/>
</dbReference>
<dbReference type="InterPro" id="IPR001789">
    <property type="entry name" value="Sig_transdc_resp-reg_receiver"/>
</dbReference>
<evidence type="ECO:0000256" key="2">
    <source>
        <dbReference type="PROSITE-ProRule" id="PRU00169"/>
    </source>
</evidence>
<dbReference type="InterPro" id="IPR011006">
    <property type="entry name" value="CheY-like_superfamily"/>
</dbReference>
<evidence type="ECO:0000259" key="3">
    <source>
        <dbReference type="PROSITE" id="PS50110"/>
    </source>
</evidence>
<evidence type="ECO:0000313" key="5">
    <source>
        <dbReference type="Proteomes" id="UP000807785"/>
    </source>
</evidence>
<dbReference type="PANTHER" id="PTHR44591">
    <property type="entry name" value="STRESS RESPONSE REGULATOR PROTEIN 1"/>
    <property type="match status" value="1"/>
</dbReference>
<dbReference type="AlphaFoldDB" id="A0A9D7HKQ7"/>
<dbReference type="PROSITE" id="PS50110">
    <property type="entry name" value="RESPONSE_REGULATORY"/>
    <property type="match status" value="1"/>
</dbReference>
<protein>
    <submittedName>
        <fullName evidence="4">Response regulator</fullName>
    </submittedName>
</protein>
<evidence type="ECO:0000313" key="4">
    <source>
        <dbReference type="EMBL" id="MBK6971873.1"/>
    </source>
</evidence>
<dbReference type="Gene3D" id="3.40.50.2300">
    <property type="match status" value="1"/>
</dbReference>
<feature type="modified residue" description="4-aspartylphosphate" evidence="2">
    <location>
        <position position="54"/>
    </location>
</feature>
<gene>
    <name evidence="4" type="ORF">IPH26_02520</name>
</gene>